<evidence type="ECO:0000256" key="1">
    <source>
        <dbReference type="SAM" id="MobiDB-lite"/>
    </source>
</evidence>
<comment type="caution">
    <text evidence="2">The sequence shown here is derived from an EMBL/GenBank/DDBJ whole genome shotgun (WGS) entry which is preliminary data.</text>
</comment>
<gene>
    <name evidence="2" type="ORF">Scep_028344</name>
</gene>
<feature type="compositionally biased region" description="Basic and acidic residues" evidence="1">
    <location>
        <begin position="16"/>
        <end position="31"/>
    </location>
</feature>
<name>A0AAP0HLQ9_9MAGN</name>
<dbReference type="Proteomes" id="UP001419268">
    <property type="component" value="Unassembled WGS sequence"/>
</dbReference>
<feature type="compositionally biased region" description="Basic residues" evidence="1">
    <location>
        <begin position="99"/>
        <end position="108"/>
    </location>
</feature>
<dbReference type="EMBL" id="JBBNAG010000012">
    <property type="protein sequence ID" value="KAK9089262.1"/>
    <property type="molecule type" value="Genomic_DNA"/>
</dbReference>
<feature type="region of interest" description="Disordered" evidence="1">
    <location>
        <begin position="1"/>
        <end position="47"/>
    </location>
</feature>
<sequence>MARSDGARTAVRSATLRRERPVRRRAERETDALGSSRTSGAARRGGTLTMAATAEWWLHRRGFGGAPARWRLPARGAAATTDQRDANELNSGGASGSARQHRLQRHGKRVEQTTRWRVASADRSPTRQQ</sequence>
<accession>A0AAP0HLQ9</accession>
<feature type="region of interest" description="Disordered" evidence="1">
    <location>
        <begin position="74"/>
        <end position="129"/>
    </location>
</feature>
<proteinExistence type="predicted"/>
<protein>
    <submittedName>
        <fullName evidence="2">Uncharacterized protein</fullName>
    </submittedName>
</protein>
<keyword evidence="3" id="KW-1185">Reference proteome</keyword>
<evidence type="ECO:0000313" key="2">
    <source>
        <dbReference type="EMBL" id="KAK9089262.1"/>
    </source>
</evidence>
<organism evidence="2 3">
    <name type="scientific">Stephania cephalantha</name>
    <dbReference type="NCBI Taxonomy" id="152367"/>
    <lineage>
        <taxon>Eukaryota</taxon>
        <taxon>Viridiplantae</taxon>
        <taxon>Streptophyta</taxon>
        <taxon>Embryophyta</taxon>
        <taxon>Tracheophyta</taxon>
        <taxon>Spermatophyta</taxon>
        <taxon>Magnoliopsida</taxon>
        <taxon>Ranunculales</taxon>
        <taxon>Menispermaceae</taxon>
        <taxon>Menispermoideae</taxon>
        <taxon>Cissampelideae</taxon>
        <taxon>Stephania</taxon>
    </lineage>
</organism>
<dbReference type="AlphaFoldDB" id="A0AAP0HLQ9"/>
<evidence type="ECO:0000313" key="3">
    <source>
        <dbReference type="Proteomes" id="UP001419268"/>
    </source>
</evidence>
<reference evidence="2 3" key="1">
    <citation type="submission" date="2024-01" db="EMBL/GenBank/DDBJ databases">
        <title>Genome assemblies of Stephania.</title>
        <authorList>
            <person name="Yang L."/>
        </authorList>
    </citation>
    <scope>NUCLEOTIDE SEQUENCE [LARGE SCALE GENOMIC DNA]</scope>
    <source>
        <strain evidence="2">JXDWG</strain>
        <tissue evidence="2">Leaf</tissue>
    </source>
</reference>